<dbReference type="AlphaFoldDB" id="A0A0D7ATW7"/>
<organism evidence="1 2">
    <name type="scientific">Cylindrobasidium torrendii FP15055 ss-10</name>
    <dbReference type="NCBI Taxonomy" id="1314674"/>
    <lineage>
        <taxon>Eukaryota</taxon>
        <taxon>Fungi</taxon>
        <taxon>Dikarya</taxon>
        <taxon>Basidiomycota</taxon>
        <taxon>Agaricomycotina</taxon>
        <taxon>Agaricomycetes</taxon>
        <taxon>Agaricomycetidae</taxon>
        <taxon>Agaricales</taxon>
        <taxon>Marasmiineae</taxon>
        <taxon>Physalacriaceae</taxon>
        <taxon>Cylindrobasidium</taxon>
    </lineage>
</organism>
<dbReference type="EMBL" id="KN880986">
    <property type="protein sequence ID" value="KIY61284.1"/>
    <property type="molecule type" value="Genomic_DNA"/>
</dbReference>
<reference evidence="1 2" key="1">
    <citation type="journal article" date="2015" name="Fungal Genet. Biol.">
        <title>Evolution of novel wood decay mechanisms in Agaricales revealed by the genome sequences of Fistulina hepatica and Cylindrobasidium torrendii.</title>
        <authorList>
            <person name="Floudas D."/>
            <person name="Held B.W."/>
            <person name="Riley R."/>
            <person name="Nagy L.G."/>
            <person name="Koehler G."/>
            <person name="Ransdell A.S."/>
            <person name="Younus H."/>
            <person name="Chow J."/>
            <person name="Chiniquy J."/>
            <person name="Lipzen A."/>
            <person name="Tritt A."/>
            <person name="Sun H."/>
            <person name="Haridas S."/>
            <person name="LaButti K."/>
            <person name="Ohm R.A."/>
            <person name="Kues U."/>
            <person name="Blanchette R.A."/>
            <person name="Grigoriev I.V."/>
            <person name="Minto R.E."/>
            <person name="Hibbett D.S."/>
        </authorList>
    </citation>
    <scope>NUCLEOTIDE SEQUENCE [LARGE SCALE GENOMIC DNA]</scope>
    <source>
        <strain evidence="1 2">FP15055 ss-10</strain>
    </source>
</reference>
<evidence type="ECO:0000313" key="1">
    <source>
        <dbReference type="EMBL" id="KIY61284.1"/>
    </source>
</evidence>
<name>A0A0D7ATW7_9AGAR</name>
<sequence>MSTRGSKEDDPTDSLQSYVPWCRPVLHRPESVSYAFSPPAMCLQRRNRLPVKPPLSLSQIVTQILVSPIGRAWEKLPIWNEPIWLPHRSRTRAGCHRHSRQFDDQHGLYHELVASYQPQSYGRKNCVTFKFEVCVITTQFIGLGLAGLARWWIVSSLPTPPQSVRVSRQLARERLDNNFSTSTLSSAALCSSVSRTASRPTHLPTNLTPGTCPRTEWSTTSSTGEDIRQHLMNKDEDVLCWYVVYNLLHGSVDGRYVTMTTRDSQDSMSGTRQ</sequence>
<proteinExistence type="predicted"/>
<gene>
    <name evidence="1" type="ORF">CYLTODRAFT_495329</name>
</gene>
<dbReference type="Proteomes" id="UP000054007">
    <property type="component" value="Unassembled WGS sequence"/>
</dbReference>
<accession>A0A0D7ATW7</accession>
<keyword evidence="2" id="KW-1185">Reference proteome</keyword>
<protein>
    <submittedName>
        <fullName evidence="1">Uncharacterized protein</fullName>
    </submittedName>
</protein>
<evidence type="ECO:0000313" key="2">
    <source>
        <dbReference type="Proteomes" id="UP000054007"/>
    </source>
</evidence>